<evidence type="ECO:0000256" key="1">
    <source>
        <dbReference type="ARBA" id="ARBA00022737"/>
    </source>
</evidence>
<sequence>MAALSTLELMLHELQSQESLDRYADHGKMPMLPQRPVSKARIPTNRARRAVLSFHLRESFSGKTKEEFVDTRSKRSGIEFVDRDIALSKKLMKRVGKEKEEKGIIGIQKGFRGYQARSHYNKLKEAIITLQSFVRGEKARKEFQISTKKLITRTHINQDFVWKPLRNRETTIIYLQSVVRAWLSRKHAGYPGNTTFENSKEAEEVNIEKLEHVTISESYVRNLEQEVLRTEAALLHKKHENSNLELQIQQIDRKWELHNAKMYSKEKIWQDEFTSIQVNLESGREMKPNDIIHFPQNPTRQQVDNGETNLTIRQILELQENDSDFHVDNILNSRKHQKQELRKLKGRFKAWMKEFKARLHEVKRTLDRFDDSRTESVHKTCFLS</sequence>
<evidence type="ECO:0000313" key="5">
    <source>
        <dbReference type="EMBL" id="KAK9058142.1"/>
    </source>
</evidence>
<keyword evidence="2" id="KW-0112">Calmodulin-binding</keyword>
<dbReference type="InterPro" id="IPR000048">
    <property type="entry name" value="IQ_motif_EF-hand-BS"/>
</dbReference>
<proteinExistence type="predicted"/>
<evidence type="ECO:0000256" key="3">
    <source>
        <dbReference type="ARBA" id="ARBA00023054"/>
    </source>
</evidence>
<comment type="caution">
    <text evidence="5">The sequence shown here is derived from an EMBL/GenBank/DDBJ whole genome shotgun (WGS) entry which is preliminary data.</text>
</comment>
<keyword evidence="1" id="KW-0677">Repeat</keyword>
<evidence type="ECO:0000256" key="4">
    <source>
        <dbReference type="SAM" id="Coils"/>
    </source>
</evidence>
<keyword evidence="3 4" id="KW-0175">Coiled coil</keyword>
<dbReference type="FunFam" id="1.20.5.190:FF:000001">
    <property type="entry name" value="unconventional myosin-Va"/>
    <property type="match status" value="1"/>
</dbReference>
<dbReference type="PROSITE" id="PS50096">
    <property type="entry name" value="IQ"/>
    <property type="match status" value="2"/>
</dbReference>
<name>A0AAP0CPZ6_9ASTR</name>
<dbReference type="Proteomes" id="UP001408789">
    <property type="component" value="Unassembled WGS sequence"/>
</dbReference>
<reference evidence="5 6" key="1">
    <citation type="submission" date="2024-04" db="EMBL/GenBank/DDBJ databases">
        <title>The reference genome of an endangered Asteraceae, Deinandra increscens subsp. villosa, native to the Central Coast of California.</title>
        <authorList>
            <person name="Guilliams M."/>
            <person name="Hasenstab-Lehman K."/>
            <person name="Meyer R."/>
            <person name="Mcevoy S."/>
        </authorList>
    </citation>
    <scope>NUCLEOTIDE SEQUENCE [LARGE SCALE GENOMIC DNA]</scope>
    <source>
        <tissue evidence="5">Leaf</tissue>
    </source>
</reference>
<keyword evidence="6" id="KW-1185">Reference proteome</keyword>
<accession>A0AAP0CPZ6</accession>
<gene>
    <name evidence="5" type="ORF">SSX86_022982</name>
</gene>
<evidence type="ECO:0000313" key="6">
    <source>
        <dbReference type="Proteomes" id="UP001408789"/>
    </source>
</evidence>
<feature type="coiled-coil region" evidence="4">
    <location>
        <begin position="327"/>
        <end position="372"/>
    </location>
</feature>
<protein>
    <submittedName>
        <fullName evidence="5">Uncharacterized protein</fullName>
    </submittedName>
</protein>
<organism evidence="5 6">
    <name type="scientific">Deinandra increscens subsp. villosa</name>
    <dbReference type="NCBI Taxonomy" id="3103831"/>
    <lineage>
        <taxon>Eukaryota</taxon>
        <taxon>Viridiplantae</taxon>
        <taxon>Streptophyta</taxon>
        <taxon>Embryophyta</taxon>
        <taxon>Tracheophyta</taxon>
        <taxon>Spermatophyta</taxon>
        <taxon>Magnoliopsida</taxon>
        <taxon>eudicotyledons</taxon>
        <taxon>Gunneridae</taxon>
        <taxon>Pentapetalae</taxon>
        <taxon>asterids</taxon>
        <taxon>campanulids</taxon>
        <taxon>Asterales</taxon>
        <taxon>Asteraceae</taxon>
        <taxon>Asteroideae</taxon>
        <taxon>Heliantheae alliance</taxon>
        <taxon>Madieae</taxon>
        <taxon>Madiinae</taxon>
        <taxon>Deinandra</taxon>
    </lineage>
</organism>
<evidence type="ECO:0000256" key="2">
    <source>
        <dbReference type="ARBA" id="ARBA00022860"/>
    </source>
</evidence>
<dbReference type="Pfam" id="PF00612">
    <property type="entry name" value="IQ"/>
    <property type="match status" value="3"/>
</dbReference>
<dbReference type="Gene3D" id="1.20.5.190">
    <property type="match status" value="1"/>
</dbReference>
<dbReference type="EMBL" id="JBCNJP010000023">
    <property type="protein sequence ID" value="KAK9058142.1"/>
    <property type="molecule type" value="Genomic_DNA"/>
</dbReference>
<dbReference type="AlphaFoldDB" id="A0AAP0CPZ6"/>
<dbReference type="InterPro" id="IPR027417">
    <property type="entry name" value="P-loop_NTPase"/>
</dbReference>
<dbReference type="SUPFAM" id="SSF52540">
    <property type="entry name" value="P-loop containing nucleoside triphosphate hydrolases"/>
    <property type="match status" value="1"/>
</dbReference>
<dbReference type="GO" id="GO:0005516">
    <property type="term" value="F:calmodulin binding"/>
    <property type="evidence" value="ECO:0007669"/>
    <property type="project" value="UniProtKB-KW"/>
</dbReference>
<dbReference type="SMART" id="SM00015">
    <property type="entry name" value="IQ"/>
    <property type="match status" value="3"/>
</dbReference>